<accession>A0ABW2L910</accession>
<name>A0ABW2L910_9BACT</name>
<reference evidence="5" key="1">
    <citation type="journal article" date="2019" name="Int. J. Syst. Evol. Microbiol.">
        <title>The Global Catalogue of Microorganisms (GCM) 10K type strain sequencing project: providing services to taxonomists for standard genome sequencing and annotation.</title>
        <authorList>
            <consortium name="The Broad Institute Genomics Platform"/>
            <consortium name="The Broad Institute Genome Sequencing Center for Infectious Disease"/>
            <person name="Wu L."/>
            <person name="Ma J."/>
        </authorList>
    </citation>
    <scope>NUCLEOTIDE SEQUENCE [LARGE SCALE GENOMIC DNA]</scope>
    <source>
        <strain evidence="5">CGMCC 4.1467</strain>
    </source>
</reference>
<keyword evidence="3" id="KW-1133">Transmembrane helix</keyword>
<feature type="coiled-coil region" evidence="1">
    <location>
        <begin position="32"/>
        <end position="66"/>
    </location>
</feature>
<comment type="caution">
    <text evidence="4">The sequence shown here is derived from an EMBL/GenBank/DDBJ whole genome shotgun (WGS) entry which is preliminary data.</text>
</comment>
<feature type="transmembrane region" description="Helical" evidence="3">
    <location>
        <begin position="12"/>
        <end position="30"/>
    </location>
</feature>
<dbReference type="EMBL" id="JBHTBS010000007">
    <property type="protein sequence ID" value="MFC7338229.1"/>
    <property type="molecule type" value="Genomic_DNA"/>
</dbReference>
<keyword evidence="5" id="KW-1185">Reference proteome</keyword>
<evidence type="ECO:0000256" key="3">
    <source>
        <dbReference type="SAM" id="Phobius"/>
    </source>
</evidence>
<organism evidence="4 5">
    <name type="scientific">Haloferula chungangensis</name>
    <dbReference type="NCBI Taxonomy" id="1048331"/>
    <lineage>
        <taxon>Bacteria</taxon>
        <taxon>Pseudomonadati</taxon>
        <taxon>Verrucomicrobiota</taxon>
        <taxon>Verrucomicrobiia</taxon>
        <taxon>Verrucomicrobiales</taxon>
        <taxon>Verrucomicrobiaceae</taxon>
        <taxon>Haloferula</taxon>
    </lineage>
</organism>
<evidence type="ECO:0000313" key="4">
    <source>
        <dbReference type="EMBL" id="MFC7338229.1"/>
    </source>
</evidence>
<sequence length="90" mass="9751">MTPPDNSTKASLGCGSLILIAIIVLIFSNGKNDEVEKQLRDTRSELKELKAEVVTQSATLSRIEDELKKANSKPPGPKPRVIVPPKSPSE</sequence>
<dbReference type="RefSeq" id="WP_379713303.1">
    <property type="nucleotide sequence ID" value="NZ_JBHTBS010000007.1"/>
</dbReference>
<keyword evidence="3" id="KW-0472">Membrane</keyword>
<keyword evidence="1" id="KW-0175">Coiled coil</keyword>
<evidence type="ECO:0000256" key="2">
    <source>
        <dbReference type="SAM" id="MobiDB-lite"/>
    </source>
</evidence>
<evidence type="ECO:0000313" key="5">
    <source>
        <dbReference type="Proteomes" id="UP001596472"/>
    </source>
</evidence>
<dbReference type="Proteomes" id="UP001596472">
    <property type="component" value="Unassembled WGS sequence"/>
</dbReference>
<feature type="region of interest" description="Disordered" evidence="2">
    <location>
        <begin position="66"/>
        <end position="90"/>
    </location>
</feature>
<evidence type="ECO:0000256" key="1">
    <source>
        <dbReference type="SAM" id="Coils"/>
    </source>
</evidence>
<protein>
    <submittedName>
        <fullName evidence="4">Uncharacterized protein</fullName>
    </submittedName>
</protein>
<proteinExistence type="predicted"/>
<keyword evidence="3" id="KW-0812">Transmembrane</keyword>
<gene>
    <name evidence="4" type="ORF">ACFQY0_13630</name>
</gene>